<feature type="chain" id="PRO_5045887007" evidence="1">
    <location>
        <begin position="20"/>
        <end position="226"/>
    </location>
</feature>
<proteinExistence type="predicted"/>
<reference evidence="3 4" key="1">
    <citation type="submission" date="2024-04" db="EMBL/GenBank/DDBJ databases">
        <title>Albibacterium profundi sp. nov., isolated from sediment of the Challenger Deep of Mariana Trench.</title>
        <authorList>
            <person name="Wang Y."/>
        </authorList>
    </citation>
    <scope>NUCLEOTIDE SEQUENCE [LARGE SCALE GENOMIC DNA]</scope>
    <source>
        <strain evidence="3 4">RHL897</strain>
    </source>
</reference>
<dbReference type="Proteomes" id="UP001580928">
    <property type="component" value="Unassembled WGS sequence"/>
</dbReference>
<comment type="caution">
    <text evidence="3">The sequence shown here is derived from an EMBL/GenBank/DDBJ whole genome shotgun (WGS) entry which is preliminary data.</text>
</comment>
<dbReference type="CDD" id="cd01822">
    <property type="entry name" value="Lysophospholipase_L1_like"/>
    <property type="match status" value="1"/>
</dbReference>
<evidence type="ECO:0000259" key="2">
    <source>
        <dbReference type="Pfam" id="PF13472"/>
    </source>
</evidence>
<evidence type="ECO:0000256" key="1">
    <source>
        <dbReference type="SAM" id="SignalP"/>
    </source>
</evidence>
<keyword evidence="4" id="KW-1185">Reference proteome</keyword>
<feature type="domain" description="SGNH hydrolase-type esterase" evidence="2">
    <location>
        <begin position="49"/>
        <end position="213"/>
    </location>
</feature>
<organism evidence="3 4">
    <name type="scientific">Albibacterium profundi</name>
    <dbReference type="NCBI Taxonomy" id="3134906"/>
    <lineage>
        <taxon>Bacteria</taxon>
        <taxon>Pseudomonadati</taxon>
        <taxon>Bacteroidota</taxon>
        <taxon>Sphingobacteriia</taxon>
        <taxon>Sphingobacteriales</taxon>
        <taxon>Sphingobacteriaceae</taxon>
        <taxon>Albibacterium</taxon>
    </lineage>
</organism>
<gene>
    <name evidence="3" type="ORF">WKR92_11630</name>
</gene>
<dbReference type="EMBL" id="JBBVGT010000003">
    <property type="protein sequence ID" value="MFB5946483.1"/>
    <property type="molecule type" value="Genomic_DNA"/>
</dbReference>
<dbReference type="InterPro" id="IPR036514">
    <property type="entry name" value="SGNH_hydro_sf"/>
</dbReference>
<dbReference type="PANTHER" id="PTHR30383">
    <property type="entry name" value="THIOESTERASE 1/PROTEASE 1/LYSOPHOSPHOLIPASE L1"/>
    <property type="match status" value="1"/>
</dbReference>
<keyword evidence="1" id="KW-0732">Signal</keyword>
<dbReference type="SUPFAM" id="SSF52266">
    <property type="entry name" value="SGNH hydrolase"/>
    <property type="match status" value="1"/>
</dbReference>
<evidence type="ECO:0000313" key="4">
    <source>
        <dbReference type="Proteomes" id="UP001580928"/>
    </source>
</evidence>
<accession>A0ABV5CFY9</accession>
<feature type="signal peptide" evidence="1">
    <location>
        <begin position="1"/>
        <end position="19"/>
    </location>
</feature>
<dbReference type="InterPro" id="IPR013830">
    <property type="entry name" value="SGNH_hydro"/>
</dbReference>
<name>A0ABV5CFY9_9SPHI</name>
<protein>
    <submittedName>
        <fullName evidence="3">Arylesterase</fullName>
    </submittedName>
</protein>
<dbReference type="Gene3D" id="3.40.50.1110">
    <property type="entry name" value="SGNH hydrolase"/>
    <property type="match status" value="1"/>
</dbReference>
<evidence type="ECO:0000313" key="3">
    <source>
        <dbReference type="EMBL" id="MFB5946483.1"/>
    </source>
</evidence>
<dbReference type="RefSeq" id="WP_375558012.1">
    <property type="nucleotide sequence ID" value="NZ_JBBVGT010000003.1"/>
</dbReference>
<dbReference type="InterPro" id="IPR051532">
    <property type="entry name" value="Ester_Hydrolysis_Enzymes"/>
</dbReference>
<sequence length="226" mass="24855">MNFNSISVLLAVICLVACANPNSQEQAQNTSDSTKSGHDDKTNMKRILFFGNSLTAGYGLENTDNAFPGLIQNKIDSLNLPYQTVNAGLSGETTSGGNERVDWLLNQKIDIFVLELGANDGLRGLPVDETYTNLQSIIDKVKAAWPECKIVLTGMLVPPSMGQEYAESFRQIFPQLAEENDLAFVSFLLENVAGEVELNQDDGIHPTKEGQRIMAENVWEVLYPLL</sequence>
<dbReference type="Pfam" id="PF13472">
    <property type="entry name" value="Lipase_GDSL_2"/>
    <property type="match status" value="1"/>
</dbReference>
<dbReference type="PANTHER" id="PTHR30383:SF5">
    <property type="entry name" value="SGNH HYDROLASE-TYPE ESTERASE DOMAIN-CONTAINING PROTEIN"/>
    <property type="match status" value="1"/>
</dbReference>